<keyword evidence="2 6" id="KW-0238">DNA-binding</keyword>
<dbReference type="InterPro" id="IPR015358">
    <property type="entry name" value="Tscrpt_reg_MerR_DNA-bd"/>
</dbReference>
<dbReference type="SMART" id="SM00422">
    <property type="entry name" value="HTH_MERR"/>
    <property type="match status" value="1"/>
</dbReference>
<name>A0A7W6DT90_9RHOB</name>
<dbReference type="Pfam" id="PF00376">
    <property type="entry name" value="MerR"/>
    <property type="match status" value="1"/>
</dbReference>
<keyword evidence="3" id="KW-0804">Transcription</keyword>
<dbReference type="RefSeq" id="WP_183963753.1">
    <property type="nucleotide sequence ID" value="NZ_BAABBZ010000014.1"/>
</dbReference>
<feature type="region of interest" description="Disordered" evidence="4">
    <location>
        <begin position="110"/>
        <end position="130"/>
    </location>
</feature>
<dbReference type="Pfam" id="PF09278">
    <property type="entry name" value="MerR-DNA-bind"/>
    <property type="match status" value="1"/>
</dbReference>
<dbReference type="EMBL" id="JACIEJ010000002">
    <property type="protein sequence ID" value="MBB3984809.1"/>
    <property type="molecule type" value="Genomic_DNA"/>
</dbReference>
<sequence length="130" mass="14745">MKISDLARRSGFSTDTLRYYEKIGLVPRAARDAGGRRVYDASTLTWLAFLDRLRATGMPMRDRLTYARLRAKGDHTGPERRQLLEAHRDEVRARVAQLQDCLTVLDTKIDSYPKGKANDPAPTDRPTDTP</sequence>
<evidence type="ECO:0000313" key="6">
    <source>
        <dbReference type="EMBL" id="MBB3984809.1"/>
    </source>
</evidence>
<dbReference type="PANTHER" id="PTHR30204">
    <property type="entry name" value="REDOX-CYCLING DRUG-SENSING TRANSCRIPTIONAL ACTIVATOR SOXR"/>
    <property type="match status" value="1"/>
</dbReference>
<dbReference type="InterPro" id="IPR047057">
    <property type="entry name" value="MerR_fam"/>
</dbReference>
<evidence type="ECO:0000256" key="1">
    <source>
        <dbReference type="ARBA" id="ARBA00023015"/>
    </source>
</evidence>
<evidence type="ECO:0000256" key="3">
    <source>
        <dbReference type="ARBA" id="ARBA00023163"/>
    </source>
</evidence>
<dbReference type="InterPro" id="IPR009061">
    <property type="entry name" value="DNA-bd_dom_put_sf"/>
</dbReference>
<dbReference type="GO" id="GO:0003700">
    <property type="term" value="F:DNA-binding transcription factor activity"/>
    <property type="evidence" value="ECO:0007669"/>
    <property type="project" value="InterPro"/>
</dbReference>
<accession>A0A7W6DT90</accession>
<gene>
    <name evidence="6" type="ORF">GGQ68_001125</name>
</gene>
<keyword evidence="1" id="KW-0805">Transcription regulation</keyword>
<dbReference type="AlphaFoldDB" id="A0A7W6DT90"/>
<proteinExistence type="predicted"/>
<reference evidence="6 7" key="1">
    <citation type="submission" date="2020-08" db="EMBL/GenBank/DDBJ databases">
        <title>Genomic Encyclopedia of Type Strains, Phase IV (KMG-IV): sequencing the most valuable type-strain genomes for metagenomic binning, comparative biology and taxonomic classification.</title>
        <authorList>
            <person name="Goeker M."/>
        </authorList>
    </citation>
    <scope>NUCLEOTIDE SEQUENCE [LARGE SCALE GENOMIC DNA]</scope>
    <source>
        <strain evidence="6 7">DSM 102235</strain>
    </source>
</reference>
<keyword evidence="7" id="KW-1185">Reference proteome</keyword>
<dbReference type="GO" id="GO:0003677">
    <property type="term" value="F:DNA binding"/>
    <property type="evidence" value="ECO:0007669"/>
    <property type="project" value="UniProtKB-KW"/>
</dbReference>
<dbReference type="PROSITE" id="PS50937">
    <property type="entry name" value="HTH_MERR_2"/>
    <property type="match status" value="1"/>
</dbReference>
<dbReference type="PRINTS" id="PR00040">
    <property type="entry name" value="HTHMERR"/>
</dbReference>
<feature type="domain" description="HTH merR-type" evidence="5">
    <location>
        <begin position="1"/>
        <end position="60"/>
    </location>
</feature>
<dbReference type="CDD" id="cd01109">
    <property type="entry name" value="HTH_YyaN"/>
    <property type="match status" value="1"/>
</dbReference>
<dbReference type="Gene3D" id="1.10.1660.10">
    <property type="match status" value="1"/>
</dbReference>
<protein>
    <submittedName>
        <fullName evidence="6">DNA-binding transcriptional MerR regulator</fullName>
    </submittedName>
</protein>
<evidence type="ECO:0000256" key="4">
    <source>
        <dbReference type="SAM" id="MobiDB-lite"/>
    </source>
</evidence>
<dbReference type="Proteomes" id="UP000541426">
    <property type="component" value="Unassembled WGS sequence"/>
</dbReference>
<dbReference type="SUPFAM" id="SSF46955">
    <property type="entry name" value="Putative DNA-binding domain"/>
    <property type="match status" value="1"/>
</dbReference>
<evidence type="ECO:0000259" key="5">
    <source>
        <dbReference type="PROSITE" id="PS50937"/>
    </source>
</evidence>
<evidence type="ECO:0000256" key="2">
    <source>
        <dbReference type="ARBA" id="ARBA00023125"/>
    </source>
</evidence>
<dbReference type="InterPro" id="IPR000551">
    <property type="entry name" value="MerR-type_HTH_dom"/>
</dbReference>
<comment type="caution">
    <text evidence="6">The sequence shown here is derived from an EMBL/GenBank/DDBJ whole genome shotgun (WGS) entry which is preliminary data.</text>
</comment>
<dbReference type="PANTHER" id="PTHR30204:SF98">
    <property type="entry name" value="HTH-TYPE TRANSCRIPTIONAL REGULATOR ADHR"/>
    <property type="match status" value="1"/>
</dbReference>
<evidence type="ECO:0000313" key="7">
    <source>
        <dbReference type="Proteomes" id="UP000541426"/>
    </source>
</evidence>
<organism evidence="6 7">
    <name type="scientific">Sagittula marina</name>
    <dbReference type="NCBI Taxonomy" id="943940"/>
    <lineage>
        <taxon>Bacteria</taxon>
        <taxon>Pseudomonadati</taxon>
        <taxon>Pseudomonadota</taxon>
        <taxon>Alphaproteobacteria</taxon>
        <taxon>Rhodobacterales</taxon>
        <taxon>Roseobacteraceae</taxon>
        <taxon>Sagittula</taxon>
    </lineage>
</organism>